<comment type="function">
    <text evidence="8">Functions as both a chaperone and a metalloprotease. Maintains the integrity of the outer membrane by promoting either the assembly or the elimination of outer membrane proteins, depending on their folding state.</text>
</comment>
<feature type="signal peptide" evidence="8">
    <location>
        <begin position="1"/>
        <end position="25"/>
    </location>
</feature>
<comment type="similarity">
    <text evidence="8">Belongs to the peptidase M48 family. BepA subfamily.</text>
</comment>
<dbReference type="GO" id="GO:0008270">
    <property type="term" value="F:zinc ion binding"/>
    <property type="evidence" value="ECO:0007669"/>
    <property type="project" value="UniProtKB-UniRule"/>
</dbReference>
<dbReference type="PROSITE" id="PS50005">
    <property type="entry name" value="TPR"/>
    <property type="match status" value="2"/>
</dbReference>
<protein>
    <recommendedName>
        <fullName evidence="8">Putative beta-barrel assembly-enhancing protease</fullName>
        <ecNumber evidence="8">3.4.-.-</ecNumber>
    </recommendedName>
</protein>
<dbReference type="Pfam" id="PF13181">
    <property type="entry name" value="TPR_8"/>
    <property type="match status" value="1"/>
</dbReference>
<feature type="domain" description="Peptidase M48" evidence="10">
    <location>
        <begin position="73"/>
        <end position="255"/>
    </location>
</feature>
<proteinExistence type="inferred from homology"/>
<evidence type="ECO:0000256" key="5">
    <source>
        <dbReference type="ARBA" id="ARBA00022801"/>
    </source>
</evidence>
<feature type="binding site" evidence="8">
    <location>
        <position position="134"/>
    </location>
    <ligand>
        <name>Zn(2+)</name>
        <dbReference type="ChEBI" id="CHEBI:29105"/>
        <note>catalytic</note>
    </ligand>
</feature>
<name>A0A426QHD9_9GAMM</name>
<dbReference type="InterPro" id="IPR001915">
    <property type="entry name" value="Peptidase_M48"/>
</dbReference>
<dbReference type="CDD" id="cd07333">
    <property type="entry name" value="M48C_bepA_like"/>
    <property type="match status" value="1"/>
</dbReference>
<evidence type="ECO:0000256" key="2">
    <source>
        <dbReference type="ARBA" id="ARBA00022723"/>
    </source>
</evidence>
<feature type="active site" description="Proton donor" evidence="8">
    <location>
        <position position="203"/>
    </location>
</feature>
<keyword evidence="1 8" id="KW-0645">Protease</keyword>
<dbReference type="AlphaFoldDB" id="A0A426QHD9"/>
<sequence precursor="true">MMLMLRNLLGLSLLALTSVPSPALADAPLQLPEIGDPASQAVSPQQEQELGEAFYRRLRQTVEFVDDPEIVNYLRGLGNHLAASSSEPERGFTFFIVKENSINAFAAPGGYIGAHSGLILAAQRESELAAVMAHEIAHVTQRHLARAYDSASRMNLPTAAAILASILIASQNSEAGQAALMSVQAGSIQRQINFTRSNEKEADRIGMQTLRDADFDPAGMPDFFDRLQQQSRYYGTPPPFLSTHPVTSDRISDAMSRIDQMAKEAPVQESLNFYLVRAKLRAASLEPQEAVNYFQKMDDDRVPAAARDYGLAQAYIGAGQTERALPLLRRLHEADPDRIAFRIALAEALSRQGETGRALKTYEAALALYPGNPVISHYYAQALVHAGEHQQAYDLLSRQLRQQPQTTDPELYRLLAKAASGLDRPAEAYEAMGEYYYRNGQTHAAIEQYELALQQKPEDFYASSRLEARLARLKREALAEREQD</sequence>
<dbReference type="InterPro" id="IPR051156">
    <property type="entry name" value="Mito/Outer_Membr_Metalloprot"/>
</dbReference>
<keyword evidence="12" id="KW-1185">Reference proteome</keyword>
<dbReference type="GO" id="GO:0016020">
    <property type="term" value="C:membrane"/>
    <property type="evidence" value="ECO:0007669"/>
    <property type="project" value="InterPro"/>
</dbReference>
<comment type="subcellular location">
    <subcellularLocation>
        <location evidence="8">Periplasm</location>
    </subcellularLocation>
</comment>
<dbReference type="InterPro" id="IPR019734">
    <property type="entry name" value="TPR_rpt"/>
</dbReference>
<dbReference type="EC" id="3.4.-.-" evidence="8"/>
<dbReference type="PANTHER" id="PTHR22726">
    <property type="entry name" value="METALLOENDOPEPTIDASE OMA1"/>
    <property type="match status" value="1"/>
</dbReference>
<evidence type="ECO:0000256" key="6">
    <source>
        <dbReference type="ARBA" id="ARBA00022833"/>
    </source>
</evidence>
<gene>
    <name evidence="11" type="ORF">D6C00_03740</name>
</gene>
<keyword evidence="5 8" id="KW-0378">Hydrolase</keyword>
<dbReference type="Gene3D" id="3.30.2010.10">
    <property type="entry name" value="Metalloproteases ('zincins'), catalytic domain"/>
    <property type="match status" value="1"/>
</dbReference>
<dbReference type="PROSITE" id="PS50293">
    <property type="entry name" value="TPR_REGION"/>
    <property type="match status" value="1"/>
</dbReference>
<feature type="binding site" evidence="8">
    <location>
        <position position="199"/>
    </location>
    <ligand>
        <name>Zn(2+)</name>
        <dbReference type="ChEBI" id="CHEBI:29105"/>
        <note>catalytic</note>
    </ligand>
</feature>
<reference evidence="11 12" key="1">
    <citation type="journal article" date="2010" name="Int. J. Syst. Evol. Microbiol.">
        <title>Thiohalobacter thiocyanaticus gen. nov., sp. nov., a moderately halophilic, sulfur-oxidizing gammaproteobacterium from hypersaline lakes, that utilizes thiocyanate.</title>
        <authorList>
            <person name="Sorokin D.Y."/>
            <person name="Kovaleva O.L."/>
            <person name="Tourova T.P."/>
            <person name="Muyzer G."/>
        </authorList>
    </citation>
    <scope>NUCLEOTIDE SEQUENCE [LARGE SCALE GENOMIC DNA]</scope>
    <source>
        <strain evidence="11 12">Hrh1</strain>
    </source>
</reference>
<dbReference type="InterPro" id="IPR030873">
    <property type="entry name" value="Protease_BepA"/>
</dbReference>
<evidence type="ECO:0000313" key="11">
    <source>
        <dbReference type="EMBL" id="RRQ21153.1"/>
    </source>
</evidence>
<dbReference type="Pfam" id="PF01435">
    <property type="entry name" value="Peptidase_M48"/>
    <property type="match status" value="1"/>
</dbReference>
<dbReference type="Pfam" id="PF13428">
    <property type="entry name" value="TPR_14"/>
    <property type="match status" value="1"/>
</dbReference>
<feature type="binding site" evidence="8">
    <location>
        <position position="138"/>
    </location>
    <ligand>
        <name>Zn(2+)</name>
        <dbReference type="ChEBI" id="CHEBI:29105"/>
        <note>catalytic</note>
    </ligand>
</feature>
<dbReference type="PANTHER" id="PTHR22726:SF1">
    <property type="entry name" value="METALLOENDOPEPTIDASE OMA1, MITOCHONDRIAL"/>
    <property type="match status" value="1"/>
</dbReference>
<evidence type="ECO:0000256" key="9">
    <source>
        <dbReference type="PROSITE-ProRule" id="PRU00339"/>
    </source>
</evidence>
<dbReference type="HAMAP" id="MF_00997">
    <property type="entry name" value="Protease_BepA"/>
    <property type="match status" value="1"/>
</dbReference>
<dbReference type="EMBL" id="QZMU01000001">
    <property type="protein sequence ID" value="RRQ21153.1"/>
    <property type="molecule type" value="Genomic_DNA"/>
</dbReference>
<keyword evidence="7 8" id="KW-0482">Metalloprotease</keyword>
<dbReference type="Proteomes" id="UP000287798">
    <property type="component" value="Unassembled WGS sequence"/>
</dbReference>
<keyword evidence="6 8" id="KW-0862">Zinc</keyword>
<feature type="chain" id="PRO_5019599312" description="Putative beta-barrel assembly-enhancing protease" evidence="8">
    <location>
        <begin position="26"/>
        <end position="484"/>
    </location>
</feature>
<evidence type="ECO:0000256" key="8">
    <source>
        <dbReference type="HAMAP-Rule" id="MF_00997"/>
    </source>
</evidence>
<evidence type="ECO:0000256" key="3">
    <source>
        <dbReference type="ARBA" id="ARBA00022729"/>
    </source>
</evidence>
<dbReference type="GO" id="GO:0004222">
    <property type="term" value="F:metalloendopeptidase activity"/>
    <property type="evidence" value="ECO:0007669"/>
    <property type="project" value="InterPro"/>
</dbReference>
<dbReference type="Gene3D" id="1.25.40.10">
    <property type="entry name" value="Tetratricopeptide repeat domain"/>
    <property type="match status" value="1"/>
</dbReference>
<dbReference type="SMART" id="SM00028">
    <property type="entry name" value="TPR"/>
    <property type="match status" value="4"/>
</dbReference>
<feature type="repeat" description="TPR" evidence="9">
    <location>
        <begin position="426"/>
        <end position="459"/>
    </location>
</feature>
<dbReference type="InterPro" id="IPR011990">
    <property type="entry name" value="TPR-like_helical_dom_sf"/>
</dbReference>
<keyword evidence="2 8" id="KW-0479">Metal-binding</keyword>
<feature type="repeat" description="TPR" evidence="9">
    <location>
        <begin position="339"/>
        <end position="372"/>
    </location>
</feature>
<dbReference type="GO" id="GO:0051603">
    <property type="term" value="P:proteolysis involved in protein catabolic process"/>
    <property type="evidence" value="ECO:0007669"/>
    <property type="project" value="TreeGrafter"/>
</dbReference>
<comment type="cofactor">
    <cofactor evidence="8">
        <name>Zn(2+)</name>
        <dbReference type="ChEBI" id="CHEBI:29105"/>
    </cofactor>
    <text evidence="8">Binds 1 zinc ion per subunit.</text>
</comment>
<evidence type="ECO:0000313" key="12">
    <source>
        <dbReference type="Proteomes" id="UP000287798"/>
    </source>
</evidence>
<evidence type="ECO:0000256" key="7">
    <source>
        <dbReference type="ARBA" id="ARBA00023049"/>
    </source>
</evidence>
<accession>A0A426QHD9</accession>
<keyword evidence="4 8" id="KW-0574">Periplasm</keyword>
<evidence type="ECO:0000256" key="4">
    <source>
        <dbReference type="ARBA" id="ARBA00022764"/>
    </source>
</evidence>
<evidence type="ECO:0000259" key="10">
    <source>
        <dbReference type="Pfam" id="PF01435"/>
    </source>
</evidence>
<evidence type="ECO:0000256" key="1">
    <source>
        <dbReference type="ARBA" id="ARBA00022670"/>
    </source>
</evidence>
<organism evidence="11 12">
    <name type="scientific">Thiohalobacter thiocyanaticus</name>
    <dbReference type="NCBI Taxonomy" id="585455"/>
    <lineage>
        <taxon>Bacteria</taxon>
        <taxon>Pseudomonadati</taxon>
        <taxon>Pseudomonadota</taxon>
        <taxon>Gammaproteobacteria</taxon>
        <taxon>Thiohalobacterales</taxon>
        <taxon>Thiohalobacteraceae</taxon>
        <taxon>Thiohalobacter</taxon>
    </lineage>
</organism>
<feature type="active site" evidence="8">
    <location>
        <position position="135"/>
    </location>
</feature>
<dbReference type="GO" id="GO:0042597">
    <property type="term" value="C:periplasmic space"/>
    <property type="evidence" value="ECO:0007669"/>
    <property type="project" value="UniProtKB-SubCell"/>
</dbReference>
<comment type="caution">
    <text evidence="11">The sequence shown here is derived from an EMBL/GenBank/DDBJ whole genome shotgun (WGS) entry which is preliminary data.</text>
</comment>
<dbReference type="SUPFAM" id="SSF48452">
    <property type="entry name" value="TPR-like"/>
    <property type="match status" value="1"/>
</dbReference>
<keyword evidence="3 8" id="KW-0732">Signal</keyword>
<dbReference type="Pfam" id="PF14559">
    <property type="entry name" value="TPR_19"/>
    <property type="match status" value="1"/>
</dbReference>
<keyword evidence="9" id="KW-0802">TPR repeat</keyword>